<dbReference type="Pfam" id="PF00353">
    <property type="entry name" value="HemolysinCabind"/>
    <property type="match status" value="2"/>
</dbReference>
<dbReference type="InterPro" id="IPR034033">
    <property type="entry name" value="Serralysin-like"/>
</dbReference>
<dbReference type="AlphaFoldDB" id="A0A238KUN2"/>
<evidence type="ECO:0000256" key="3">
    <source>
        <dbReference type="ARBA" id="ARBA00009490"/>
    </source>
</evidence>
<evidence type="ECO:0000256" key="4">
    <source>
        <dbReference type="ARBA" id="ARBA00022525"/>
    </source>
</evidence>
<keyword evidence="8" id="KW-1185">Reference proteome</keyword>
<dbReference type="CDD" id="cd04277">
    <property type="entry name" value="ZnMc_serralysin_like"/>
    <property type="match status" value="1"/>
</dbReference>
<dbReference type="InterPro" id="IPR013858">
    <property type="entry name" value="Peptidase_M10B_C"/>
</dbReference>
<accession>A0A238KUN2</accession>
<dbReference type="InterPro" id="IPR024079">
    <property type="entry name" value="MetalloPept_cat_dom_sf"/>
</dbReference>
<dbReference type="GO" id="GO:0008270">
    <property type="term" value="F:zinc ion binding"/>
    <property type="evidence" value="ECO:0007669"/>
    <property type="project" value="InterPro"/>
</dbReference>
<comment type="subcellular location">
    <subcellularLocation>
        <location evidence="2">Secreted</location>
    </subcellularLocation>
</comment>
<dbReference type="InterPro" id="IPR018511">
    <property type="entry name" value="Hemolysin-typ_Ca-bd_CS"/>
</dbReference>
<sequence length="496" mass="50719">MGKYFSGLSGASALAETSTIRAAASGKPVYTVDQIADYLIDGLWPRSSFNVTTGGTLTVRLSGLTAEGQQLARWALDAWSDVLGITFEEVASGPADIIFDDVDPSGAYSTSNTTGETINFSYVNVPVNWLNAYGTSIDSYSFQTYIHEIGHALGLGHAGDYNGTANFWTDAVYENDSNQMSVMSYFSQTDNPFVDASFASIVTPMIADMVAVAELYGTTTTANLGDTVYGANSNVGGYMGELFGILYDGNSSESDFYDGGPVAFTILDSGGIDTLDFSTVSAGQNLNLNAEAISDVGGLVGNLVIGRGTVIENGYTGAGNDVLTGNDVDNILSSGAGKDRVIGAGGDDDLDGGNGNDLLGGGAGEDTVAGGNGTDFLFGGDDADGLNGGAGLDFLIGGEGADRLDGGGGNDMMIGGAGADIFVFTSFVSGEADSIRDFEDGLDLIELAGVAGFSALTISDASTAQITATVVEVNGLSITLQGVEVADLSADDFVFV</sequence>
<dbReference type="OrthoDB" id="7355596at2"/>
<feature type="domain" description="Peptidase metallopeptidase" evidence="6">
    <location>
        <begin position="40"/>
        <end position="197"/>
    </location>
</feature>
<dbReference type="GO" id="GO:0005509">
    <property type="term" value="F:calcium ion binding"/>
    <property type="evidence" value="ECO:0007669"/>
    <property type="project" value="InterPro"/>
</dbReference>
<gene>
    <name evidence="7" type="ORF">COL8621_03106</name>
</gene>
<keyword evidence="5" id="KW-0677">Repeat</keyword>
<evidence type="ECO:0000313" key="7">
    <source>
        <dbReference type="EMBL" id="SMX46417.1"/>
    </source>
</evidence>
<dbReference type="Gene3D" id="3.40.390.10">
    <property type="entry name" value="Collagenase (Catalytic Domain)"/>
    <property type="match status" value="1"/>
</dbReference>
<dbReference type="EMBL" id="FXYE01000002">
    <property type="protein sequence ID" value="SMX46417.1"/>
    <property type="molecule type" value="Genomic_DNA"/>
</dbReference>
<dbReference type="GO" id="GO:0006508">
    <property type="term" value="P:proteolysis"/>
    <property type="evidence" value="ECO:0007669"/>
    <property type="project" value="InterPro"/>
</dbReference>
<dbReference type="InterPro" id="IPR011049">
    <property type="entry name" value="Serralysin-like_metalloprot_C"/>
</dbReference>
<dbReference type="InterPro" id="IPR050557">
    <property type="entry name" value="RTX_toxin/Mannuronan_C5-epim"/>
</dbReference>
<dbReference type="PANTHER" id="PTHR38340:SF1">
    <property type="entry name" value="S-LAYER PROTEIN"/>
    <property type="match status" value="1"/>
</dbReference>
<evidence type="ECO:0000313" key="8">
    <source>
        <dbReference type="Proteomes" id="UP000202922"/>
    </source>
</evidence>
<organism evidence="7 8">
    <name type="scientific">Actibacterium lipolyticum</name>
    <dbReference type="NCBI Taxonomy" id="1524263"/>
    <lineage>
        <taxon>Bacteria</taxon>
        <taxon>Pseudomonadati</taxon>
        <taxon>Pseudomonadota</taxon>
        <taxon>Alphaproteobacteria</taxon>
        <taxon>Rhodobacterales</taxon>
        <taxon>Roseobacteraceae</taxon>
        <taxon>Actibacterium</taxon>
    </lineage>
</organism>
<keyword evidence="7" id="KW-0378">Hydrolase</keyword>
<evidence type="ECO:0000256" key="2">
    <source>
        <dbReference type="ARBA" id="ARBA00004613"/>
    </source>
</evidence>
<dbReference type="Proteomes" id="UP000202922">
    <property type="component" value="Unassembled WGS sequence"/>
</dbReference>
<dbReference type="GO" id="GO:0005615">
    <property type="term" value="C:extracellular space"/>
    <property type="evidence" value="ECO:0007669"/>
    <property type="project" value="InterPro"/>
</dbReference>
<reference evidence="8" key="1">
    <citation type="submission" date="2017-05" db="EMBL/GenBank/DDBJ databases">
        <authorList>
            <person name="Rodrigo-Torres L."/>
            <person name="Arahal R. D."/>
            <person name="Lucena T."/>
        </authorList>
    </citation>
    <scope>NUCLEOTIDE SEQUENCE [LARGE SCALE GENOMIC DNA]</scope>
    <source>
        <strain evidence="8">CECT 8621</strain>
    </source>
</reference>
<dbReference type="RefSeq" id="WP_093968158.1">
    <property type="nucleotide sequence ID" value="NZ_FXYE01000002.1"/>
</dbReference>
<comment type="cofactor">
    <cofactor evidence="1">
        <name>Ca(2+)</name>
        <dbReference type="ChEBI" id="CHEBI:29108"/>
    </cofactor>
</comment>
<dbReference type="GO" id="GO:0008237">
    <property type="term" value="F:metallopeptidase activity"/>
    <property type="evidence" value="ECO:0007669"/>
    <property type="project" value="InterPro"/>
</dbReference>
<dbReference type="InterPro" id="IPR006026">
    <property type="entry name" value="Peptidase_Metallo"/>
</dbReference>
<dbReference type="Gene3D" id="2.150.10.10">
    <property type="entry name" value="Serralysin-like metalloprotease, C-terminal"/>
    <property type="match status" value="2"/>
</dbReference>
<dbReference type="PRINTS" id="PR00313">
    <property type="entry name" value="CABNDNGRPT"/>
</dbReference>
<evidence type="ECO:0000256" key="5">
    <source>
        <dbReference type="ARBA" id="ARBA00022737"/>
    </source>
</evidence>
<dbReference type="SUPFAM" id="SSF55486">
    <property type="entry name" value="Metalloproteases ('zincins'), catalytic domain"/>
    <property type="match status" value="1"/>
</dbReference>
<dbReference type="SUPFAM" id="SSF51120">
    <property type="entry name" value="beta-Roll"/>
    <property type="match status" value="2"/>
</dbReference>
<protein>
    <submittedName>
        <fullName evidence="7">Serralysin</fullName>
        <ecNumber evidence="7">3.4.24.40</ecNumber>
    </submittedName>
</protein>
<dbReference type="PROSITE" id="PS00330">
    <property type="entry name" value="HEMOLYSIN_CALCIUM"/>
    <property type="match status" value="2"/>
</dbReference>
<dbReference type="PANTHER" id="PTHR38340">
    <property type="entry name" value="S-LAYER PROTEIN"/>
    <property type="match status" value="1"/>
</dbReference>
<name>A0A238KUN2_9RHOB</name>
<keyword evidence="4" id="KW-0964">Secreted</keyword>
<dbReference type="EC" id="3.4.24.40" evidence="7"/>
<dbReference type="SMART" id="SM00235">
    <property type="entry name" value="ZnMc"/>
    <property type="match status" value="1"/>
</dbReference>
<comment type="similarity">
    <text evidence="3">Belongs to the peptidase M10B family.</text>
</comment>
<evidence type="ECO:0000259" key="6">
    <source>
        <dbReference type="SMART" id="SM00235"/>
    </source>
</evidence>
<dbReference type="Pfam" id="PF08548">
    <property type="entry name" value="Peptidase_M10_C"/>
    <property type="match status" value="1"/>
</dbReference>
<dbReference type="InterPro" id="IPR001343">
    <property type="entry name" value="Hemolysn_Ca-bd"/>
</dbReference>
<proteinExistence type="inferred from homology"/>
<evidence type="ECO:0000256" key="1">
    <source>
        <dbReference type="ARBA" id="ARBA00001913"/>
    </source>
</evidence>